<dbReference type="Pfam" id="PF10067">
    <property type="entry name" value="DUF2306"/>
    <property type="match status" value="1"/>
</dbReference>
<dbReference type="AlphaFoldDB" id="A0A926Y4K9"/>
<proteinExistence type="predicted"/>
<feature type="transmembrane region" description="Helical" evidence="1">
    <location>
        <begin position="96"/>
        <end position="117"/>
    </location>
</feature>
<feature type="transmembrane region" description="Helical" evidence="1">
    <location>
        <begin position="12"/>
        <end position="31"/>
    </location>
</feature>
<dbReference type="RefSeq" id="WP_190889080.1">
    <property type="nucleotide sequence ID" value="NZ_JACWZY010000020.1"/>
</dbReference>
<evidence type="ECO:0000313" key="3">
    <source>
        <dbReference type="Proteomes" id="UP000598820"/>
    </source>
</evidence>
<feature type="transmembrane region" description="Helical" evidence="1">
    <location>
        <begin position="69"/>
        <end position="89"/>
    </location>
</feature>
<feature type="transmembrane region" description="Helical" evidence="1">
    <location>
        <begin position="43"/>
        <end position="63"/>
    </location>
</feature>
<dbReference type="Proteomes" id="UP000598820">
    <property type="component" value="Unassembled WGS sequence"/>
</dbReference>
<keyword evidence="1" id="KW-1133">Transmembrane helix</keyword>
<keyword evidence="1" id="KW-0472">Membrane</keyword>
<keyword evidence="1" id="KW-0812">Transmembrane</keyword>
<accession>A0A926Y4K9</accession>
<evidence type="ECO:0000313" key="2">
    <source>
        <dbReference type="EMBL" id="MBD2703236.1"/>
    </source>
</evidence>
<feature type="transmembrane region" description="Helical" evidence="1">
    <location>
        <begin position="129"/>
        <end position="148"/>
    </location>
</feature>
<sequence>MLADLIHSPAGAIHLYAAVAALVLGTCILLIPKGTQVHKRIGYGYVVAMILMNVTAFMLYNLFGKFGPFHVAALFSGLTIIGGMLPIVFRRYVPGWFYYHYYFMNWSVVGLYAAFWAETLVRLFPMKQFWPVVVVATSLTAFLGSYLINRNKTKFFDKFIPKAKTII</sequence>
<reference evidence="2" key="1">
    <citation type="submission" date="2020-09" db="EMBL/GenBank/DDBJ databases">
        <authorList>
            <person name="Kim M.K."/>
        </authorList>
    </citation>
    <scope>NUCLEOTIDE SEQUENCE</scope>
    <source>
        <strain evidence="2">BT702</strain>
    </source>
</reference>
<comment type="caution">
    <text evidence="2">The sequence shown here is derived from an EMBL/GenBank/DDBJ whole genome shotgun (WGS) entry which is preliminary data.</text>
</comment>
<organism evidence="2 3">
    <name type="scientific">Spirosoma profusum</name>
    <dbReference type="NCBI Taxonomy" id="2771354"/>
    <lineage>
        <taxon>Bacteria</taxon>
        <taxon>Pseudomonadati</taxon>
        <taxon>Bacteroidota</taxon>
        <taxon>Cytophagia</taxon>
        <taxon>Cytophagales</taxon>
        <taxon>Cytophagaceae</taxon>
        <taxon>Spirosoma</taxon>
    </lineage>
</organism>
<gene>
    <name evidence="2" type="ORF">IC229_21505</name>
</gene>
<dbReference type="InterPro" id="IPR018750">
    <property type="entry name" value="DUF2306_membrane"/>
</dbReference>
<protein>
    <submittedName>
        <fullName evidence="2">DUF2306 domain-containing protein</fullName>
    </submittedName>
</protein>
<name>A0A926Y4K9_9BACT</name>
<evidence type="ECO:0000256" key="1">
    <source>
        <dbReference type="SAM" id="Phobius"/>
    </source>
</evidence>
<dbReference type="EMBL" id="JACWZY010000020">
    <property type="protein sequence ID" value="MBD2703236.1"/>
    <property type="molecule type" value="Genomic_DNA"/>
</dbReference>
<keyword evidence="3" id="KW-1185">Reference proteome</keyword>